<keyword evidence="4" id="KW-1185">Reference proteome</keyword>
<dbReference type="SMART" id="SM00448">
    <property type="entry name" value="REC"/>
    <property type="match status" value="1"/>
</dbReference>
<dbReference type="InterPro" id="IPR011006">
    <property type="entry name" value="CheY-like_superfamily"/>
</dbReference>
<dbReference type="EMBL" id="JAHZIK010000305">
    <property type="protein sequence ID" value="MBW7455116.1"/>
    <property type="molecule type" value="Genomic_DNA"/>
</dbReference>
<evidence type="ECO:0000259" key="2">
    <source>
        <dbReference type="PROSITE" id="PS50110"/>
    </source>
</evidence>
<feature type="domain" description="Response regulatory" evidence="2">
    <location>
        <begin position="5"/>
        <end position="120"/>
    </location>
</feature>
<reference evidence="3 4" key="1">
    <citation type="submission" date="2021-07" db="EMBL/GenBank/DDBJ databases">
        <title>Paenibacillus radiodurans sp. nov., isolated from the southeastern edge of Tengger Desert.</title>
        <authorList>
            <person name="Zhang G."/>
        </authorList>
    </citation>
    <scope>NUCLEOTIDE SEQUENCE [LARGE SCALE GENOMIC DNA]</scope>
    <source>
        <strain evidence="3 4">CCM 7311</strain>
    </source>
</reference>
<dbReference type="InterPro" id="IPR001789">
    <property type="entry name" value="Sig_transdc_resp-reg_receiver"/>
</dbReference>
<proteinExistence type="predicted"/>
<dbReference type="InterPro" id="IPR052048">
    <property type="entry name" value="ST_Response_Regulator"/>
</dbReference>
<feature type="modified residue" description="4-aspartylphosphate" evidence="1">
    <location>
        <position position="55"/>
    </location>
</feature>
<evidence type="ECO:0000256" key="1">
    <source>
        <dbReference type="PROSITE-ProRule" id="PRU00169"/>
    </source>
</evidence>
<protein>
    <submittedName>
        <fullName evidence="3">Response regulator</fullName>
    </submittedName>
</protein>
<dbReference type="CDD" id="cd17542">
    <property type="entry name" value="REC_CheY"/>
    <property type="match status" value="1"/>
</dbReference>
<keyword evidence="1" id="KW-0597">Phosphoprotein</keyword>
<name>A0ABS7C311_9BACL</name>
<dbReference type="PANTHER" id="PTHR43228:SF1">
    <property type="entry name" value="TWO-COMPONENT RESPONSE REGULATOR ARR22"/>
    <property type="match status" value="1"/>
</dbReference>
<dbReference type="Pfam" id="PF00072">
    <property type="entry name" value="Response_reg"/>
    <property type="match status" value="1"/>
</dbReference>
<comment type="caution">
    <text evidence="3">The sequence shown here is derived from an EMBL/GenBank/DDBJ whole genome shotgun (WGS) entry which is preliminary data.</text>
</comment>
<dbReference type="PROSITE" id="PS50110">
    <property type="entry name" value="RESPONSE_REGULATORY"/>
    <property type="match status" value="1"/>
</dbReference>
<dbReference type="PANTHER" id="PTHR43228">
    <property type="entry name" value="TWO-COMPONENT RESPONSE REGULATOR"/>
    <property type="match status" value="1"/>
</dbReference>
<organism evidence="3 4">
    <name type="scientific">Paenibacillus sepulcri</name>
    <dbReference type="NCBI Taxonomy" id="359917"/>
    <lineage>
        <taxon>Bacteria</taxon>
        <taxon>Bacillati</taxon>
        <taxon>Bacillota</taxon>
        <taxon>Bacilli</taxon>
        <taxon>Bacillales</taxon>
        <taxon>Paenibacillaceae</taxon>
        <taxon>Paenibacillus</taxon>
    </lineage>
</organism>
<dbReference type="Proteomes" id="UP001519887">
    <property type="component" value="Unassembled WGS sequence"/>
</dbReference>
<evidence type="ECO:0000313" key="3">
    <source>
        <dbReference type="EMBL" id="MBW7455116.1"/>
    </source>
</evidence>
<dbReference type="SUPFAM" id="SSF52172">
    <property type="entry name" value="CheY-like"/>
    <property type="match status" value="1"/>
</dbReference>
<gene>
    <name evidence="3" type="ORF">K0U00_13835</name>
</gene>
<accession>A0ABS7C311</accession>
<dbReference type="RefSeq" id="WP_210039552.1">
    <property type="nucleotide sequence ID" value="NZ_JBHLVU010000005.1"/>
</dbReference>
<evidence type="ECO:0000313" key="4">
    <source>
        <dbReference type="Proteomes" id="UP001519887"/>
    </source>
</evidence>
<sequence length="132" mass="14356">MNGIKVMVVDDTAFMRMMMRGLLESLGLEVVAEAGNGIEAVNLYKRVRPQLVTMDITMPEMDGVSALKNIKQVDPAAKIIMCSAMGQREMVLEAIRSGACDFVVKPVQKERLAEAISNHFQTFANSAGGGHI</sequence>
<dbReference type="Gene3D" id="3.40.50.2300">
    <property type="match status" value="1"/>
</dbReference>